<evidence type="ECO:0000256" key="1">
    <source>
        <dbReference type="SAM" id="SignalP"/>
    </source>
</evidence>
<dbReference type="PATRIC" id="fig|1339316.3.peg.2289"/>
<reference evidence="2 3" key="1">
    <citation type="submission" date="2014-02" db="EMBL/GenBank/DDBJ databases">
        <authorList>
            <person name="Sears C."/>
            <person name="Carroll K."/>
            <person name="Sack B.R."/>
            <person name="Qadri F."/>
            <person name="Myers L.L."/>
            <person name="Chung G.-T."/>
            <person name="Escheverria P."/>
            <person name="Fraser C.M."/>
            <person name="Sadzewicz L."/>
            <person name="Shefchek K.A."/>
            <person name="Tallon L."/>
            <person name="Das S.P."/>
            <person name="Daugherty S."/>
            <person name="Mongodin E.F."/>
        </authorList>
    </citation>
    <scope>NUCLEOTIDE SEQUENCE [LARGE SCALE GENOMIC DNA]</scope>
    <source>
        <strain evidence="3">3998T(B)3</strain>
    </source>
</reference>
<name>A0A015U7P8_BACFG</name>
<dbReference type="Gene3D" id="1.25.40.390">
    <property type="match status" value="1"/>
</dbReference>
<evidence type="ECO:0000313" key="2">
    <source>
        <dbReference type="EMBL" id="EXY90907.1"/>
    </source>
</evidence>
<proteinExistence type="predicted"/>
<dbReference type="PROSITE" id="PS51257">
    <property type="entry name" value="PROKAR_LIPOPROTEIN"/>
    <property type="match status" value="1"/>
</dbReference>
<dbReference type="SUPFAM" id="SSF48452">
    <property type="entry name" value="TPR-like"/>
    <property type="match status" value="1"/>
</dbReference>
<dbReference type="AlphaFoldDB" id="A0A015U7P8"/>
<dbReference type="InterPro" id="IPR024302">
    <property type="entry name" value="SusD-like"/>
</dbReference>
<dbReference type="EMBL" id="JGDB01000101">
    <property type="protein sequence ID" value="EXY90907.1"/>
    <property type="molecule type" value="Genomic_DNA"/>
</dbReference>
<accession>A0A015U7P8</accession>
<comment type="caution">
    <text evidence="2">The sequence shown here is derived from an EMBL/GenBank/DDBJ whole genome shotgun (WGS) entry which is preliminary data.</text>
</comment>
<organism evidence="2 3">
    <name type="scientific">Bacteroides fragilis str. 3998T(B)3</name>
    <dbReference type="NCBI Taxonomy" id="1339316"/>
    <lineage>
        <taxon>Bacteria</taxon>
        <taxon>Pseudomonadati</taxon>
        <taxon>Bacteroidota</taxon>
        <taxon>Bacteroidia</taxon>
        <taxon>Bacteroidales</taxon>
        <taxon>Bacteroidaceae</taxon>
        <taxon>Bacteroides</taxon>
    </lineage>
</organism>
<keyword evidence="1" id="KW-0732">Signal</keyword>
<evidence type="ECO:0000313" key="3">
    <source>
        <dbReference type="Proteomes" id="UP000020773"/>
    </source>
</evidence>
<feature type="signal peptide" evidence="1">
    <location>
        <begin position="1"/>
        <end position="24"/>
    </location>
</feature>
<feature type="chain" id="PRO_5001477465" evidence="1">
    <location>
        <begin position="25"/>
        <end position="629"/>
    </location>
</feature>
<dbReference type="Gene3D" id="1.20.120.840">
    <property type="entry name" value="SusD-like, tetratrico peptide repeats domain"/>
    <property type="match status" value="1"/>
</dbReference>
<protein>
    <submittedName>
        <fullName evidence="2">Starch-binding associating with outer membrane family protein</fullName>
    </submittedName>
</protein>
<sequence>MKQMMKKYLYMAAVAVVGTGFLMSSCKDEFAGQNTNPSTVSKPNVRYLFTQCAMSFQPADYLQWFAGFDAMSTWVQATASGGGNSSKLNMVTQTGCGYQVNEVLRYTNEIKHQISLMSDDEKVKYEYIAYLCNPMLVYLGLEDSDMYGSRQYSEAEMARYGGTLTPKYDTQEELFELWLKQLDETINYLRENNPQDVLGAQDFIYRGKLDKWAKLANSLKLRIAARLINKDKARAIAIVNEAAQNPAGLILTLDDDFVFNKGKRDNNWNNDISVGAGTKQLIDFMVSNRDPRLFYFFQKNDYNSNVVQGFFDQKRALPSYVEANVNYTVDADGKKHFESWKAPGEPWVRYYGVPCQVDINKKEEYKDYFDPNNELFYLLSKDGAKKTYTPIAYRNTENIKGLLIYTFPDVPDVAPVQDKEEYGWYGLYFSAGETNLLLAEFKLLGANLPMTAQQYLSAGVEMSVRGYDFVSAKNHIPYYDKTYTGDVHDKTISLKEGMIDEMLSHDAYHLTGDLSKDLEKVYIQQYIHYLMLPMDMFVTARRSGVPMKNSTLLPYQDFDPLLGDQYVIPRRFPVSKPLDSDLLRDITIAAYQAQGYTYEGEMSNSPVTLSKERVWYDKEAPAFGTGPQQ</sequence>
<gene>
    <name evidence="2" type="ORF">M125_2382</name>
</gene>
<dbReference type="Pfam" id="PF12741">
    <property type="entry name" value="SusD-like"/>
    <property type="match status" value="1"/>
</dbReference>
<dbReference type="InterPro" id="IPR011990">
    <property type="entry name" value="TPR-like_helical_dom_sf"/>
</dbReference>
<dbReference type="RefSeq" id="WP_032573088.1">
    <property type="nucleotide sequence ID" value="NZ_JGDB01000101.1"/>
</dbReference>
<dbReference type="Proteomes" id="UP000020773">
    <property type="component" value="Unassembled WGS sequence"/>
</dbReference>